<sequence length="328" mass="35874">MTATPTNAPADRVPLPQQAWYVGAASSRLADAPLAIVIHGQAIVLFRDSAGRAHALHDRCPHRGVALSLGTVSEGLIACAYHGWRFDGMGRCRHIPSLRSEQPVKTAPARTYPTAERDGYVWVWTGQGAPTGQPLPIEGFDRYTWLQGATALACEAIMPIENNLDICHAAFTHPHMHPQWFRAQAAGFQPTRYELATDPGGLTVSAPGTLLRFDLPDRVTVGGSEAFRLILHHVPTMPGRCLQHWLLQREPTHEPAAPIWSDKEPEILAQDRRVLESAQRAYAQEGDAFEQSVEADATTLAARRAVRLAVQGRIAEAFPGNRSLCVLS</sequence>
<dbReference type="InterPro" id="IPR050584">
    <property type="entry name" value="Cholesterol_7-desaturase"/>
</dbReference>
<reference evidence="7 10" key="2">
    <citation type="submission" date="2020-04" db="EMBL/GenBank/DDBJ databases">
        <title>Description of novel Gluconacetobacter.</title>
        <authorList>
            <person name="Sombolestani A."/>
        </authorList>
    </citation>
    <scope>NUCLEOTIDE SEQUENCE [LARGE SCALE GENOMIC DNA]</scope>
    <source>
        <strain evidence="7 10">LMG 1382</strain>
    </source>
</reference>
<evidence type="ECO:0000313" key="9">
    <source>
        <dbReference type="Proteomes" id="UP000254958"/>
    </source>
</evidence>
<dbReference type="GO" id="GO:0051213">
    <property type="term" value="F:dioxygenase activity"/>
    <property type="evidence" value="ECO:0007669"/>
    <property type="project" value="UniProtKB-KW"/>
</dbReference>
<evidence type="ECO:0000256" key="2">
    <source>
        <dbReference type="ARBA" id="ARBA00022723"/>
    </source>
</evidence>
<dbReference type="Gene3D" id="3.90.380.10">
    <property type="entry name" value="Naphthalene 1,2-dioxygenase Alpha Subunit, Chain A, domain 1"/>
    <property type="match status" value="1"/>
</dbReference>
<keyword evidence="5" id="KW-0411">Iron-sulfur</keyword>
<dbReference type="GO" id="GO:0051537">
    <property type="term" value="F:2 iron, 2 sulfur cluster binding"/>
    <property type="evidence" value="ECO:0007669"/>
    <property type="project" value="UniProtKB-KW"/>
</dbReference>
<evidence type="ECO:0000259" key="6">
    <source>
        <dbReference type="PROSITE" id="PS51296"/>
    </source>
</evidence>
<comment type="caution">
    <text evidence="8">The sequence shown here is derived from an EMBL/GenBank/DDBJ whole genome shotgun (WGS) entry which is preliminary data.</text>
</comment>
<dbReference type="SUPFAM" id="SSF55961">
    <property type="entry name" value="Bet v1-like"/>
    <property type="match status" value="1"/>
</dbReference>
<keyword evidence="2" id="KW-0479">Metal-binding</keyword>
<evidence type="ECO:0000313" key="10">
    <source>
        <dbReference type="Proteomes" id="UP000562982"/>
    </source>
</evidence>
<dbReference type="Proteomes" id="UP000562982">
    <property type="component" value="Unassembled WGS sequence"/>
</dbReference>
<dbReference type="EMBL" id="JABEQI010000008">
    <property type="protein sequence ID" value="MBB2187402.1"/>
    <property type="molecule type" value="Genomic_DNA"/>
</dbReference>
<dbReference type="Pfam" id="PF00355">
    <property type="entry name" value="Rieske"/>
    <property type="match status" value="1"/>
</dbReference>
<accession>A0A370FXL6</accession>
<dbReference type="InterPro" id="IPR044043">
    <property type="entry name" value="VanA_C_cat"/>
</dbReference>
<dbReference type="Gene3D" id="2.102.10.10">
    <property type="entry name" value="Rieske [2Fe-2S] iron-sulphur domain"/>
    <property type="match status" value="1"/>
</dbReference>
<protein>
    <submittedName>
        <fullName evidence="7">Aromatic ring-hydroxylating dioxygenase subunit alpha</fullName>
    </submittedName>
    <submittedName>
        <fullName evidence="8">Phenylpropionate dioxygenase-like ring-hydroxylating dioxygenase large terminal subunit</fullName>
    </submittedName>
</protein>
<dbReference type="PANTHER" id="PTHR21266">
    <property type="entry name" value="IRON-SULFUR DOMAIN CONTAINING PROTEIN"/>
    <property type="match status" value="1"/>
</dbReference>
<feature type="domain" description="Rieske" evidence="6">
    <location>
        <begin position="20"/>
        <end position="123"/>
    </location>
</feature>
<dbReference type="PANTHER" id="PTHR21266:SF60">
    <property type="entry name" value="3-KETOSTEROID-9-ALPHA-MONOOXYGENASE, OXYGENASE COMPONENT"/>
    <property type="match status" value="1"/>
</dbReference>
<keyword evidence="1" id="KW-0001">2Fe-2S</keyword>
<dbReference type="Proteomes" id="UP000254958">
    <property type="component" value="Unassembled WGS sequence"/>
</dbReference>
<dbReference type="PROSITE" id="PS51296">
    <property type="entry name" value="RIESKE"/>
    <property type="match status" value="1"/>
</dbReference>
<proteinExistence type="predicted"/>
<name>A0A370FXL6_GLULI</name>
<gene>
    <name evidence="8" type="ORF">C7453_11034</name>
    <name evidence="7" type="ORF">HLH32_13645</name>
</gene>
<dbReference type="InterPro" id="IPR036922">
    <property type="entry name" value="Rieske_2Fe-2S_sf"/>
</dbReference>
<evidence type="ECO:0000313" key="8">
    <source>
        <dbReference type="EMBL" id="RDI36367.1"/>
    </source>
</evidence>
<keyword evidence="4" id="KW-0408">Iron</keyword>
<keyword evidence="3" id="KW-0560">Oxidoreductase</keyword>
<keyword evidence="8" id="KW-0223">Dioxygenase</keyword>
<evidence type="ECO:0000256" key="5">
    <source>
        <dbReference type="ARBA" id="ARBA00023014"/>
    </source>
</evidence>
<reference evidence="8 9" key="1">
    <citation type="submission" date="2018-07" db="EMBL/GenBank/DDBJ databases">
        <title>Genomic Encyclopedia of Type Strains, Phase IV (KMG-IV): sequencing the most valuable type-strain genomes for metagenomic binning, comparative biology and taxonomic classification.</title>
        <authorList>
            <person name="Goeker M."/>
        </authorList>
    </citation>
    <scope>NUCLEOTIDE SEQUENCE [LARGE SCALE GENOMIC DNA]</scope>
    <source>
        <strain evidence="8 9">DSM 5603</strain>
    </source>
</reference>
<keyword evidence="9" id="KW-1185">Reference proteome</keyword>
<evidence type="ECO:0000256" key="3">
    <source>
        <dbReference type="ARBA" id="ARBA00023002"/>
    </source>
</evidence>
<dbReference type="EMBL" id="QQAW01000010">
    <property type="protein sequence ID" value="RDI36367.1"/>
    <property type="molecule type" value="Genomic_DNA"/>
</dbReference>
<dbReference type="AlphaFoldDB" id="A0A370FXL6"/>
<evidence type="ECO:0000256" key="4">
    <source>
        <dbReference type="ARBA" id="ARBA00023004"/>
    </source>
</evidence>
<evidence type="ECO:0000313" key="7">
    <source>
        <dbReference type="EMBL" id="MBB2187402.1"/>
    </source>
</evidence>
<dbReference type="GO" id="GO:0046872">
    <property type="term" value="F:metal ion binding"/>
    <property type="evidence" value="ECO:0007669"/>
    <property type="project" value="UniProtKB-KW"/>
</dbReference>
<evidence type="ECO:0000256" key="1">
    <source>
        <dbReference type="ARBA" id="ARBA00022714"/>
    </source>
</evidence>
<dbReference type="SUPFAM" id="SSF50022">
    <property type="entry name" value="ISP domain"/>
    <property type="match status" value="1"/>
</dbReference>
<dbReference type="RefSeq" id="WP_114728505.1">
    <property type="nucleotide sequence ID" value="NZ_BJMI01000012.1"/>
</dbReference>
<dbReference type="Pfam" id="PF19112">
    <property type="entry name" value="VanA_C"/>
    <property type="match status" value="1"/>
</dbReference>
<dbReference type="InterPro" id="IPR017941">
    <property type="entry name" value="Rieske_2Fe-2S"/>
</dbReference>
<organism evidence="8 9">
    <name type="scientific">Gluconacetobacter liquefaciens</name>
    <name type="common">Acetobacter liquefaciens</name>
    <dbReference type="NCBI Taxonomy" id="89584"/>
    <lineage>
        <taxon>Bacteria</taxon>
        <taxon>Pseudomonadati</taxon>
        <taxon>Pseudomonadota</taxon>
        <taxon>Alphaproteobacteria</taxon>
        <taxon>Acetobacterales</taxon>
        <taxon>Acetobacteraceae</taxon>
        <taxon>Gluconacetobacter</taxon>
    </lineage>
</organism>
<dbReference type="OrthoDB" id="9800776at2"/>